<evidence type="ECO:0000313" key="3">
    <source>
        <dbReference type="Proteomes" id="UP000324800"/>
    </source>
</evidence>
<sequence>MQTDQIINSLLTKNAPCPVQEFLNEFGIDQARLNDLIGKGLIQSASFKSKNGRKIDFVWAEDWNKACFGSSKQIIETKAKLSLPTMRKSIGVGLRPSTQLTPTKQKISTPNYPIVVCPHLVQFFKIPEIFLPPTSEERKDQFISLPPFKFPLFASFSLDGIIQQQPDTPIITNQSNNEQHATPSSQRQLYSLSSPKTQISPSSVRQLGGRIIPKNMSAITPRPLTHNINSSISNTPQNTNKTTQLLYNRFSIMLNKAKAIIQKEEDNEEQQKKKEIDSTSKSQEQKQQKRIQDLQSLTSKWKGVCIDMLQELFPKAEEMHKQQEAFGGNNKYGSSEYNNNDDNWEDNNKVNSESVSFSFLSNNGEIDLSDQFGHRATKRARDDLEVDNDEDYDTNNDDTNNNGKKRRRLNEDENEESIENENKSWDMNENKENDDSQEEEHKHSSSSSAYTMGKFLDQLHIAHDIVGYNADLDEFQ</sequence>
<evidence type="ECO:0000313" key="2">
    <source>
        <dbReference type="EMBL" id="KAA6402256.1"/>
    </source>
</evidence>
<proteinExistence type="predicted"/>
<feature type="compositionally biased region" description="Basic and acidic residues" evidence="1">
    <location>
        <begin position="420"/>
        <end position="443"/>
    </location>
</feature>
<dbReference type="Proteomes" id="UP000324800">
    <property type="component" value="Unassembled WGS sequence"/>
</dbReference>
<feature type="region of interest" description="Disordered" evidence="1">
    <location>
        <begin position="220"/>
        <end position="240"/>
    </location>
</feature>
<accession>A0A5J4X635</accession>
<dbReference type="AlphaFoldDB" id="A0A5J4X635"/>
<feature type="compositionally biased region" description="Acidic residues" evidence="1">
    <location>
        <begin position="384"/>
        <end position="396"/>
    </location>
</feature>
<feature type="region of interest" description="Disordered" evidence="1">
    <location>
        <begin position="168"/>
        <end position="204"/>
    </location>
</feature>
<feature type="compositionally biased region" description="Polar residues" evidence="1">
    <location>
        <begin position="226"/>
        <end position="240"/>
    </location>
</feature>
<organism evidence="2 3">
    <name type="scientific">Streblomastix strix</name>
    <dbReference type="NCBI Taxonomy" id="222440"/>
    <lineage>
        <taxon>Eukaryota</taxon>
        <taxon>Metamonada</taxon>
        <taxon>Preaxostyla</taxon>
        <taxon>Oxymonadida</taxon>
        <taxon>Streblomastigidae</taxon>
        <taxon>Streblomastix</taxon>
    </lineage>
</organism>
<feature type="region of interest" description="Disordered" evidence="1">
    <location>
        <begin position="264"/>
        <end position="292"/>
    </location>
</feature>
<evidence type="ECO:0000256" key="1">
    <source>
        <dbReference type="SAM" id="MobiDB-lite"/>
    </source>
</evidence>
<dbReference type="EMBL" id="SNRW01000262">
    <property type="protein sequence ID" value="KAA6402256.1"/>
    <property type="molecule type" value="Genomic_DNA"/>
</dbReference>
<feature type="region of interest" description="Disordered" evidence="1">
    <location>
        <begin position="320"/>
        <end position="349"/>
    </location>
</feature>
<feature type="compositionally biased region" description="Polar residues" evidence="1">
    <location>
        <begin position="175"/>
        <end position="204"/>
    </location>
</feature>
<feature type="region of interest" description="Disordered" evidence="1">
    <location>
        <begin position="383"/>
        <end position="449"/>
    </location>
</feature>
<protein>
    <submittedName>
        <fullName evidence="2">Uncharacterized protein</fullName>
    </submittedName>
</protein>
<gene>
    <name evidence="2" type="ORF">EZS28_002218</name>
</gene>
<name>A0A5J4X635_9EUKA</name>
<reference evidence="2 3" key="1">
    <citation type="submission" date="2019-03" db="EMBL/GenBank/DDBJ databases">
        <title>Single cell metagenomics reveals metabolic interactions within the superorganism composed of flagellate Streblomastix strix and complex community of Bacteroidetes bacteria on its surface.</title>
        <authorList>
            <person name="Treitli S.C."/>
            <person name="Kolisko M."/>
            <person name="Husnik F."/>
            <person name="Keeling P."/>
            <person name="Hampl V."/>
        </authorList>
    </citation>
    <scope>NUCLEOTIDE SEQUENCE [LARGE SCALE GENOMIC DNA]</scope>
    <source>
        <strain evidence="2">ST1C</strain>
    </source>
</reference>
<comment type="caution">
    <text evidence="2">The sequence shown here is derived from an EMBL/GenBank/DDBJ whole genome shotgun (WGS) entry which is preliminary data.</text>
</comment>